<dbReference type="HOGENOM" id="CLU_1012143_0_0_1"/>
<evidence type="ECO:0000313" key="3">
    <source>
        <dbReference type="Proteomes" id="UP000030671"/>
    </source>
</evidence>
<feature type="compositionally biased region" description="Polar residues" evidence="1">
    <location>
        <begin position="150"/>
        <end position="171"/>
    </location>
</feature>
<name>W4JN07_HETIT</name>
<proteinExistence type="predicted"/>
<keyword evidence="3" id="KW-1185">Reference proteome</keyword>
<dbReference type="InParanoid" id="W4JN07"/>
<feature type="compositionally biased region" description="Basic and acidic residues" evidence="1">
    <location>
        <begin position="172"/>
        <end position="187"/>
    </location>
</feature>
<evidence type="ECO:0000313" key="2">
    <source>
        <dbReference type="EMBL" id="ETW74849.1"/>
    </source>
</evidence>
<evidence type="ECO:0000256" key="1">
    <source>
        <dbReference type="SAM" id="MobiDB-lite"/>
    </source>
</evidence>
<organism evidence="2 3">
    <name type="scientific">Heterobasidion irregulare (strain TC 32-1)</name>
    <dbReference type="NCBI Taxonomy" id="747525"/>
    <lineage>
        <taxon>Eukaryota</taxon>
        <taxon>Fungi</taxon>
        <taxon>Dikarya</taxon>
        <taxon>Basidiomycota</taxon>
        <taxon>Agaricomycotina</taxon>
        <taxon>Agaricomycetes</taxon>
        <taxon>Russulales</taxon>
        <taxon>Bondarzewiaceae</taxon>
        <taxon>Heterobasidion</taxon>
        <taxon>Heterobasidion annosum species complex</taxon>
    </lineage>
</organism>
<dbReference type="KEGG" id="hir:HETIRDRAFT_108448"/>
<gene>
    <name evidence="2" type="ORF">HETIRDRAFT_108448</name>
</gene>
<feature type="compositionally biased region" description="Acidic residues" evidence="1">
    <location>
        <begin position="57"/>
        <end position="71"/>
    </location>
</feature>
<feature type="compositionally biased region" description="Polar residues" evidence="1">
    <location>
        <begin position="45"/>
        <end position="55"/>
    </location>
</feature>
<feature type="compositionally biased region" description="Basic and acidic residues" evidence="1">
    <location>
        <begin position="117"/>
        <end position="149"/>
    </location>
</feature>
<feature type="compositionally biased region" description="Low complexity" evidence="1">
    <location>
        <begin position="1"/>
        <end position="30"/>
    </location>
</feature>
<reference evidence="2 3" key="1">
    <citation type="journal article" date="2012" name="New Phytol.">
        <title>Insight into trade-off between wood decay and parasitism from the genome of a fungal forest pathogen.</title>
        <authorList>
            <person name="Olson A."/>
            <person name="Aerts A."/>
            <person name="Asiegbu F."/>
            <person name="Belbahri L."/>
            <person name="Bouzid O."/>
            <person name="Broberg A."/>
            <person name="Canback B."/>
            <person name="Coutinho P.M."/>
            <person name="Cullen D."/>
            <person name="Dalman K."/>
            <person name="Deflorio G."/>
            <person name="van Diepen L.T."/>
            <person name="Dunand C."/>
            <person name="Duplessis S."/>
            <person name="Durling M."/>
            <person name="Gonthier P."/>
            <person name="Grimwood J."/>
            <person name="Fossdal C.G."/>
            <person name="Hansson D."/>
            <person name="Henrissat B."/>
            <person name="Hietala A."/>
            <person name="Himmelstrand K."/>
            <person name="Hoffmeister D."/>
            <person name="Hogberg N."/>
            <person name="James T.Y."/>
            <person name="Karlsson M."/>
            <person name="Kohler A."/>
            <person name="Kues U."/>
            <person name="Lee Y.H."/>
            <person name="Lin Y.C."/>
            <person name="Lind M."/>
            <person name="Lindquist E."/>
            <person name="Lombard V."/>
            <person name="Lucas S."/>
            <person name="Lunden K."/>
            <person name="Morin E."/>
            <person name="Murat C."/>
            <person name="Park J."/>
            <person name="Raffaello T."/>
            <person name="Rouze P."/>
            <person name="Salamov A."/>
            <person name="Schmutz J."/>
            <person name="Solheim H."/>
            <person name="Stahlberg J."/>
            <person name="Velez H."/>
            <person name="de Vries R.P."/>
            <person name="Wiebenga A."/>
            <person name="Woodward S."/>
            <person name="Yakovlev I."/>
            <person name="Garbelotto M."/>
            <person name="Martin F."/>
            <person name="Grigoriev I.V."/>
            <person name="Stenlid J."/>
        </authorList>
    </citation>
    <scope>NUCLEOTIDE SEQUENCE [LARGE SCALE GENOMIC DNA]</scope>
    <source>
        <strain evidence="2 3">TC 32-1</strain>
    </source>
</reference>
<accession>W4JN07</accession>
<feature type="region of interest" description="Disordered" evidence="1">
    <location>
        <begin position="1"/>
        <end position="187"/>
    </location>
</feature>
<dbReference type="Proteomes" id="UP000030671">
    <property type="component" value="Unassembled WGS sequence"/>
</dbReference>
<dbReference type="EMBL" id="KI925467">
    <property type="protein sequence ID" value="ETW74849.1"/>
    <property type="molecule type" value="Genomic_DNA"/>
</dbReference>
<dbReference type="RefSeq" id="XP_009553321.1">
    <property type="nucleotide sequence ID" value="XM_009555026.1"/>
</dbReference>
<sequence>MGSVSTSSISTAGAISEDAGALSASLSSEGKGNGKSDFGEDGGQERSTGANDNSTEGGDEGDEVEVEEGEDKADRIKSNNSSSFDPTLGDGEDEEEGDEGERVVFELVLDTPAPAGYKKERMELTREEHDEAKKLENERKEGRELHGEGDSTNESDVGRSAIQQEWTTSWRTSERTKEHEQLSREVHRPGHAVRALYSPEIFAPHFEAERRQPTKVLTSQASTSHAPAKGKSKGKQIWTLAPLRAHLATVHLHTIARRRDWAHAGRLGRERDGTS</sequence>
<dbReference type="GeneID" id="20666349"/>
<protein>
    <submittedName>
        <fullName evidence="2">Uncharacterized protein</fullName>
    </submittedName>
</protein>
<feature type="compositionally biased region" description="Acidic residues" evidence="1">
    <location>
        <begin position="90"/>
        <end position="99"/>
    </location>
</feature>
<dbReference type="AlphaFoldDB" id="W4JN07"/>